<keyword evidence="5 11" id="KW-0812">Transmembrane</keyword>
<organism evidence="13 14">
    <name type="scientific">Conger conger</name>
    <name type="common">Conger eel</name>
    <name type="synonym">Muraena conger</name>
    <dbReference type="NCBI Taxonomy" id="82655"/>
    <lineage>
        <taxon>Eukaryota</taxon>
        <taxon>Metazoa</taxon>
        <taxon>Chordata</taxon>
        <taxon>Craniata</taxon>
        <taxon>Vertebrata</taxon>
        <taxon>Euteleostomi</taxon>
        <taxon>Actinopterygii</taxon>
        <taxon>Neopterygii</taxon>
        <taxon>Teleostei</taxon>
        <taxon>Anguilliformes</taxon>
        <taxon>Congridae</taxon>
        <taxon>Conger</taxon>
    </lineage>
</organism>
<evidence type="ECO:0000256" key="7">
    <source>
        <dbReference type="ARBA" id="ARBA00022989"/>
    </source>
</evidence>
<keyword evidence="4" id="KW-1003">Cell membrane</keyword>
<dbReference type="Gene3D" id="1.10.150.510">
    <property type="entry name" value="Receptor activity modifying family"/>
    <property type="match status" value="1"/>
</dbReference>
<evidence type="ECO:0000256" key="12">
    <source>
        <dbReference type="SAM" id="SignalP"/>
    </source>
</evidence>
<keyword evidence="3" id="KW-0813">Transport</keyword>
<reference evidence="13" key="1">
    <citation type="journal article" date="2023" name="Science">
        <title>Genome structures resolve the early diversification of teleost fishes.</title>
        <authorList>
            <person name="Parey E."/>
            <person name="Louis A."/>
            <person name="Montfort J."/>
            <person name="Bouchez O."/>
            <person name="Roques C."/>
            <person name="Iampietro C."/>
            <person name="Lluch J."/>
            <person name="Castinel A."/>
            <person name="Donnadieu C."/>
            <person name="Desvignes T."/>
            <person name="Floi Bucao C."/>
            <person name="Jouanno E."/>
            <person name="Wen M."/>
            <person name="Mejri S."/>
            <person name="Dirks R."/>
            <person name="Jansen H."/>
            <person name="Henkel C."/>
            <person name="Chen W.J."/>
            <person name="Zahm M."/>
            <person name="Cabau C."/>
            <person name="Klopp C."/>
            <person name="Thompson A.W."/>
            <person name="Robinson-Rechavi M."/>
            <person name="Braasch I."/>
            <person name="Lecointre G."/>
            <person name="Bobe J."/>
            <person name="Postlethwait J.H."/>
            <person name="Berthelot C."/>
            <person name="Roest Crollius H."/>
            <person name="Guiguen Y."/>
        </authorList>
    </citation>
    <scope>NUCLEOTIDE SEQUENCE</scope>
    <source>
        <strain evidence="13">Concon-B</strain>
    </source>
</reference>
<dbReference type="InterPro" id="IPR038126">
    <property type="entry name" value="RAMP_sf"/>
</dbReference>
<evidence type="ECO:0000256" key="5">
    <source>
        <dbReference type="ARBA" id="ARBA00022692"/>
    </source>
</evidence>
<evidence type="ECO:0000256" key="8">
    <source>
        <dbReference type="ARBA" id="ARBA00023136"/>
    </source>
</evidence>
<evidence type="ECO:0000256" key="6">
    <source>
        <dbReference type="ARBA" id="ARBA00022729"/>
    </source>
</evidence>
<feature type="chain" id="PRO_5040149834" description="Receptor activity modifying protein 2" evidence="12">
    <location>
        <begin position="24"/>
        <end position="169"/>
    </location>
</feature>
<evidence type="ECO:0000256" key="2">
    <source>
        <dbReference type="ARBA" id="ARBA00007087"/>
    </source>
</evidence>
<dbReference type="OrthoDB" id="9416539at2759"/>
<dbReference type="GO" id="GO:0031623">
    <property type="term" value="P:receptor internalization"/>
    <property type="evidence" value="ECO:0007669"/>
    <property type="project" value="TreeGrafter"/>
</dbReference>
<dbReference type="GO" id="GO:0001525">
    <property type="term" value="P:angiogenesis"/>
    <property type="evidence" value="ECO:0007669"/>
    <property type="project" value="TreeGrafter"/>
</dbReference>
<comment type="similarity">
    <text evidence="2">Belongs to the RAMP family.</text>
</comment>
<dbReference type="AlphaFoldDB" id="A0A9Q1DZ21"/>
<dbReference type="PANTHER" id="PTHR14076">
    <property type="entry name" value="RECEPTOR ACTIVITY MODIFYING PROTEIN RAMP"/>
    <property type="match status" value="1"/>
</dbReference>
<evidence type="ECO:0000313" key="13">
    <source>
        <dbReference type="EMBL" id="KAJ8284422.1"/>
    </source>
</evidence>
<evidence type="ECO:0000256" key="3">
    <source>
        <dbReference type="ARBA" id="ARBA00022448"/>
    </source>
</evidence>
<proteinExistence type="inferred from homology"/>
<keyword evidence="9" id="KW-1015">Disulfide bond</keyword>
<dbReference type="EMBL" id="JAFJMO010000002">
    <property type="protein sequence ID" value="KAJ8284422.1"/>
    <property type="molecule type" value="Genomic_DNA"/>
</dbReference>
<evidence type="ECO:0000313" key="14">
    <source>
        <dbReference type="Proteomes" id="UP001152803"/>
    </source>
</evidence>
<dbReference type="Proteomes" id="UP001152803">
    <property type="component" value="Unassembled WGS sequence"/>
</dbReference>
<dbReference type="GO" id="GO:0005886">
    <property type="term" value="C:plasma membrane"/>
    <property type="evidence" value="ECO:0007669"/>
    <property type="project" value="UniProtKB-SubCell"/>
</dbReference>
<dbReference type="GO" id="GO:0006816">
    <property type="term" value="P:calcium ion transport"/>
    <property type="evidence" value="ECO:0007669"/>
    <property type="project" value="TreeGrafter"/>
</dbReference>
<dbReference type="GO" id="GO:0015026">
    <property type="term" value="F:coreceptor activity"/>
    <property type="evidence" value="ECO:0007669"/>
    <property type="project" value="InterPro"/>
</dbReference>
<feature type="signal peptide" evidence="12">
    <location>
        <begin position="1"/>
        <end position="23"/>
    </location>
</feature>
<name>A0A9Q1DZ21_CONCO</name>
<evidence type="ECO:0000256" key="10">
    <source>
        <dbReference type="ARBA" id="ARBA00023170"/>
    </source>
</evidence>
<dbReference type="GO" id="GO:0032870">
    <property type="term" value="P:cellular response to hormone stimulus"/>
    <property type="evidence" value="ECO:0007669"/>
    <property type="project" value="TreeGrafter"/>
</dbReference>
<comment type="caution">
    <text evidence="13">The sequence shown here is derived from an EMBL/GenBank/DDBJ whole genome shotgun (WGS) entry which is preliminary data.</text>
</comment>
<sequence length="169" mass="19458">MGPTSNILHVLLWGGALQTNVTMEDDGGTRKIKEDDESFQKQDELPVIVRCNLTHLEWLSNELCQFSFTNDMQDINKDLWCDWESVIRPYNMLTLCLEYLTSKLGCFFPNNAVQEALLQVHIQYFHHCHDQEEGFSDAPHYVAVTLTIVPVCLIPILVFLIVCKSKVRE</sequence>
<evidence type="ECO:0000256" key="1">
    <source>
        <dbReference type="ARBA" id="ARBA00004251"/>
    </source>
</evidence>
<keyword evidence="7 11" id="KW-1133">Transmembrane helix</keyword>
<evidence type="ECO:0000256" key="9">
    <source>
        <dbReference type="ARBA" id="ARBA00023157"/>
    </source>
</evidence>
<dbReference type="PANTHER" id="PTHR14076:SF9">
    <property type="entry name" value="RECEPTOR ACTIVITY-MODIFYING PROTEIN 2"/>
    <property type="match status" value="1"/>
</dbReference>
<keyword evidence="14" id="KW-1185">Reference proteome</keyword>
<dbReference type="InterPro" id="IPR006985">
    <property type="entry name" value="RAMP"/>
</dbReference>
<keyword evidence="10" id="KW-0675">Receptor</keyword>
<dbReference type="Pfam" id="PF04901">
    <property type="entry name" value="RAMP"/>
    <property type="match status" value="1"/>
</dbReference>
<feature type="transmembrane region" description="Helical" evidence="11">
    <location>
        <begin position="141"/>
        <end position="163"/>
    </location>
</feature>
<accession>A0A9Q1DZ21</accession>
<evidence type="ECO:0000256" key="11">
    <source>
        <dbReference type="SAM" id="Phobius"/>
    </source>
</evidence>
<dbReference type="GO" id="GO:0008277">
    <property type="term" value="P:regulation of G protein-coupled receptor signaling pathway"/>
    <property type="evidence" value="ECO:0007669"/>
    <property type="project" value="InterPro"/>
</dbReference>
<dbReference type="GO" id="GO:0007186">
    <property type="term" value="P:G protein-coupled receptor signaling pathway"/>
    <property type="evidence" value="ECO:0007669"/>
    <property type="project" value="TreeGrafter"/>
</dbReference>
<gene>
    <name evidence="13" type="ORF">COCON_G00032720</name>
</gene>
<comment type="subcellular location">
    <subcellularLocation>
        <location evidence="1">Cell membrane</location>
        <topology evidence="1">Single-pass type I membrane protein</topology>
    </subcellularLocation>
</comment>
<dbReference type="GO" id="GO:0009986">
    <property type="term" value="C:cell surface"/>
    <property type="evidence" value="ECO:0007669"/>
    <property type="project" value="TreeGrafter"/>
</dbReference>
<dbReference type="GO" id="GO:0006886">
    <property type="term" value="P:intracellular protein transport"/>
    <property type="evidence" value="ECO:0007669"/>
    <property type="project" value="InterPro"/>
</dbReference>
<keyword evidence="8 11" id="KW-0472">Membrane</keyword>
<protein>
    <recommendedName>
        <fullName evidence="15">Receptor activity modifying protein 2</fullName>
    </recommendedName>
</protein>
<dbReference type="GO" id="GO:0072659">
    <property type="term" value="P:protein localization to plasma membrane"/>
    <property type="evidence" value="ECO:0007669"/>
    <property type="project" value="TreeGrafter"/>
</dbReference>
<evidence type="ECO:0008006" key="15">
    <source>
        <dbReference type="Google" id="ProtNLM"/>
    </source>
</evidence>
<keyword evidence="6 12" id="KW-0732">Signal</keyword>
<evidence type="ECO:0000256" key="4">
    <source>
        <dbReference type="ARBA" id="ARBA00022475"/>
    </source>
</evidence>
<dbReference type="GO" id="GO:0043235">
    <property type="term" value="C:receptor complex"/>
    <property type="evidence" value="ECO:0007669"/>
    <property type="project" value="TreeGrafter"/>
</dbReference>